<keyword evidence="1" id="KW-0282">Flagellum</keyword>
<dbReference type="InterPro" id="IPR024046">
    <property type="entry name" value="Flagellar_assmbl_FliW_dom_sf"/>
</dbReference>
<dbReference type="Proteomes" id="UP000581206">
    <property type="component" value="Unassembled WGS sequence"/>
</dbReference>
<name>A0A7X6KV48_9CELL</name>
<proteinExistence type="predicted"/>
<evidence type="ECO:0000313" key="1">
    <source>
        <dbReference type="EMBL" id="NKY22872.1"/>
    </source>
</evidence>
<sequence>MTTTLITTPLVLPTAVHLRTAMPGLDGHTDFEVSALDDGGSLYALRSAPEGLRPVRLFVVDPEPYFPDYHPRIGADLHALLGTDRLRVLVVVRPAQGTQPPTANLLAPLLVDPATGAAAQTVLSEDWPLRAPLGRP</sequence>
<comment type="caution">
    <text evidence="1">The sequence shown here is derived from an EMBL/GenBank/DDBJ whole genome shotgun (WGS) entry which is preliminary data.</text>
</comment>
<reference evidence="1 2" key="1">
    <citation type="submission" date="2020-04" db="EMBL/GenBank/DDBJ databases">
        <title>MicrobeNet Type strains.</title>
        <authorList>
            <person name="Nicholson A.C."/>
        </authorList>
    </citation>
    <scope>NUCLEOTIDE SEQUENCE [LARGE SCALE GENOMIC DNA]</scope>
    <source>
        <strain evidence="1 2">ATCC BAA-788</strain>
    </source>
</reference>
<dbReference type="GO" id="GO:0044780">
    <property type="term" value="P:bacterial-type flagellum assembly"/>
    <property type="evidence" value="ECO:0007669"/>
    <property type="project" value="InterPro"/>
</dbReference>
<dbReference type="SUPFAM" id="SSF141457">
    <property type="entry name" value="BH3618-like"/>
    <property type="match status" value="1"/>
</dbReference>
<organism evidence="1 2">
    <name type="scientific">Cellulomonas denverensis</name>
    <dbReference type="NCBI Taxonomy" id="264297"/>
    <lineage>
        <taxon>Bacteria</taxon>
        <taxon>Bacillati</taxon>
        <taxon>Actinomycetota</taxon>
        <taxon>Actinomycetes</taxon>
        <taxon>Micrococcales</taxon>
        <taxon>Cellulomonadaceae</taxon>
        <taxon>Cellulomonas</taxon>
    </lineage>
</organism>
<dbReference type="Gene3D" id="2.30.290.10">
    <property type="entry name" value="BH3618-like"/>
    <property type="match status" value="1"/>
</dbReference>
<dbReference type="InterPro" id="IPR003775">
    <property type="entry name" value="Flagellar_assembly_factor_FliW"/>
</dbReference>
<protein>
    <submittedName>
        <fullName evidence="1">Flagellar assembly protein FliW</fullName>
    </submittedName>
</protein>
<keyword evidence="1" id="KW-0966">Cell projection</keyword>
<dbReference type="Pfam" id="PF02623">
    <property type="entry name" value="FliW"/>
    <property type="match status" value="1"/>
</dbReference>
<dbReference type="AlphaFoldDB" id="A0A7X6KV48"/>
<dbReference type="RefSeq" id="WP_168630010.1">
    <property type="nucleotide sequence ID" value="NZ_BONL01000001.1"/>
</dbReference>
<evidence type="ECO:0000313" key="2">
    <source>
        <dbReference type="Proteomes" id="UP000581206"/>
    </source>
</evidence>
<dbReference type="EMBL" id="JAAXOX010000004">
    <property type="protein sequence ID" value="NKY22872.1"/>
    <property type="molecule type" value="Genomic_DNA"/>
</dbReference>
<keyword evidence="2" id="KW-1185">Reference proteome</keyword>
<gene>
    <name evidence="1" type="ORF">HGA03_09370</name>
</gene>
<accession>A0A7X6KV48</accession>
<keyword evidence="1" id="KW-0969">Cilium</keyword>